<dbReference type="GO" id="GO:0043565">
    <property type="term" value="F:sequence-specific DNA binding"/>
    <property type="evidence" value="ECO:0007669"/>
    <property type="project" value="InterPro"/>
</dbReference>
<organism evidence="3 4">
    <name type="scientific">[Myrmecia] bisecta</name>
    <dbReference type="NCBI Taxonomy" id="41462"/>
    <lineage>
        <taxon>Eukaryota</taxon>
        <taxon>Viridiplantae</taxon>
        <taxon>Chlorophyta</taxon>
        <taxon>core chlorophytes</taxon>
        <taxon>Trebouxiophyceae</taxon>
        <taxon>Trebouxiales</taxon>
        <taxon>Trebouxiaceae</taxon>
        <taxon>Myrmecia</taxon>
    </lineage>
</organism>
<dbReference type="PANTHER" id="PTHR43625:SF88">
    <property type="entry name" value="OS07G0143000 PROTEIN"/>
    <property type="match status" value="1"/>
</dbReference>
<dbReference type="EMBL" id="JALJOR010000004">
    <property type="protein sequence ID" value="KAK9818029.1"/>
    <property type="molecule type" value="Genomic_DNA"/>
</dbReference>
<proteinExistence type="predicted"/>
<dbReference type="GO" id="GO:0005737">
    <property type="term" value="C:cytoplasm"/>
    <property type="evidence" value="ECO:0007669"/>
    <property type="project" value="TreeGrafter"/>
</dbReference>
<dbReference type="Proteomes" id="UP001489004">
    <property type="component" value="Unassembled WGS sequence"/>
</dbReference>
<dbReference type="PROSITE" id="PS01124">
    <property type="entry name" value="HTH_ARAC_FAMILY_2"/>
    <property type="match status" value="1"/>
</dbReference>
<keyword evidence="1" id="KW-0560">Oxidoreductase</keyword>
<evidence type="ECO:0000256" key="1">
    <source>
        <dbReference type="ARBA" id="ARBA00023002"/>
    </source>
</evidence>
<dbReference type="Pfam" id="PF00248">
    <property type="entry name" value="Aldo_ket_red"/>
    <property type="match status" value="1"/>
</dbReference>
<dbReference type="AlphaFoldDB" id="A0AAW1QBP0"/>
<dbReference type="CDD" id="cd19093">
    <property type="entry name" value="AKR_AtPLR-like"/>
    <property type="match status" value="1"/>
</dbReference>
<dbReference type="InterPro" id="IPR050791">
    <property type="entry name" value="Aldo-Keto_reductase"/>
</dbReference>
<dbReference type="PROSITE" id="PS00062">
    <property type="entry name" value="ALDOKETO_REDUCTASE_2"/>
    <property type="match status" value="1"/>
</dbReference>
<keyword evidence="4" id="KW-1185">Reference proteome</keyword>
<protein>
    <recommendedName>
        <fullName evidence="2">HTH araC/xylS-type domain-containing protein</fullName>
    </recommendedName>
</protein>
<evidence type="ECO:0000313" key="3">
    <source>
        <dbReference type="EMBL" id="KAK9818029.1"/>
    </source>
</evidence>
<feature type="domain" description="HTH araC/xylS-type" evidence="2">
    <location>
        <begin position="66"/>
        <end position="111"/>
    </location>
</feature>
<dbReference type="InterPro" id="IPR036812">
    <property type="entry name" value="NAD(P)_OxRdtase_dom_sf"/>
</dbReference>
<accession>A0AAW1QBP0</accession>
<gene>
    <name evidence="3" type="ORF">WJX72_005932</name>
</gene>
<dbReference type="PRINTS" id="PR00069">
    <property type="entry name" value="ALDKETRDTASE"/>
</dbReference>
<dbReference type="SUPFAM" id="SSF51430">
    <property type="entry name" value="NAD(P)-linked oxidoreductase"/>
    <property type="match status" value="1"/>
</dbReference>
<evidence type="ECO:0000259" key="2">
    <source>
        <dbReference type="PROSITE" id="PS01124"/>
    </source>
</evidence>
<reference evidence="3 4" key="1">
    <citation type="journal article" date="2024" name="Nat. Commun.">
        <title>Phylogenomics reveals the evolutionary origins of lichenization in chlorophyte algae.</title>
        <authorList>
            <person name="Puginier C."/>
            <person name="Libourel C."/>
            <person name="Otte J."/>
            <person name="Skaloud P."/>
            <person name="Haon M."/>
            <person name="Grisel S."/>
            <person name="Petersen M."/>
            <person name="Berrin J.G."/>
            <person name="Delaux P.M."/>
            <person name="Dal Grande F."/>
            <person name="Keller J."/>
        </authorList>
    </citation>
    <scope>NUCLEOTIDE SEQUENCE [LARGE SCALE GENOMIC DNA]</scope>
    <source>
        <strain evidence="3 4">SAG 2043</strain>
    </source>
</reference>
<evidence type="ECO:0000313" key="4">
    <source>
        <dbReference type="Proteomes" id="UP001489004"/>
    </source>
</evidence>
<dbReference type="Gene3D" id="3.20.20.100">
    <property type="entry name" value="NADP-dependent oxidoreductase domain"/>
    <property type="match status" value="1"/>
</dbReference>
<name>A0AAW1QBP0_9CHLO</name>
<comment type="caution">
    <text evidence="3">The sequence shown here is derived from an EMBL/GenBank/DDBJ whole genome shotgun (WGS) entry which is preliminary data.</text>
</comment>
<dbReference type="InterPro" id="IPR020471">
    <property type="entry name" value="AKR"/>
</dbReference>
<dbReference type="InterPro" id="IPR018060">
    <property type="entry name" value="HTH_AraC"/>
</dbReference>
<dbReference type="InterPro" id="IPR018170">
    <property type="entry name" value="Aldo/ket_reductase_CS"/>
</dbReference>
<dbReference type="GO" id="GO:0003700">
    <property type="term" value="F:DNA-binding transcription factor activity"/>
    <property type="evidence" value="ECO:0007669"/>
    <property type="project" value="InterPro"/>
</dbReference>
<dbReference type="InterPro" id="IPR023210">
    <property type="entry name" value="NADP_OxRdtase_dom"/>
</dbReference>
<dbReference type="PANTHER" id="PTHR43625">
    <property type="entry name" value="AFLATOXIN B1 ALDEHYDE REDUCTASE"/>
    <property type="match status" value="1"/>
</dbReference>
<dbReference type="GO" id="GO:0016491">
    <property type="term" value="F:oxidoreductase activity"/>
    <property type="evidence" value="ECO:0007669"/>
    <property type="project" value="UniProtKB-KW"/>
</dbReference>
<sequence length="347" mass="37617">MLYWKTHGISHYPGTFAGGLFWSTCQAQLGHSGLQVTPIGVGAWSWGDNSGYWGYNKDYSRDDNLQAYKTLMENGVTFIDTAEVYGFGQSEKFLGEFMRETGTSPTIATKFAPLPWRFSSDSVVKALRGSLERLQLDQVGLYMIHWPGFFVSAFSNDAYVEGLAKCHQLGLAKAVGVSNFNAGRVRKAASILQERGVPLASNQVQYSLLYRAPETNGVAAACRESGTTLVAYSPLAQGLLTGKYTQNNLPSGPRGRVITAERVKEVEPLIGLMRDIGRAHNGKTVSQVAINWTISKGALPIPGAKNARQVAETAGAFGWRLSDYEVAALDATSGKISKGTGAPFENW</sequence>